<name>A0A7K6S580_9AVES</name>
<dbReference type="SUPFAM" id="SSF48726">
    <property type="entry name" value="Immunoglobulin"/>
    <property type="match status" value="1"/>
</dbReference>
<evidence type="ECO:0000256" key="2">
    <source>
        <dbReference type="ARBA" id="ARBA00023130"/>
    </source>
</evidence>
<gene>
    <name evidence="5" type="primary">C3</name>
    <name evidence="5" type="ORF">RHYJUB_R05229</name>
</gene>
<dbReference type="SMART" id="SM00406">
    <property type="entry name" value="IGv"/>
    <property type="match status" value="1"/>
</dbReference>
<evidence type="ECO:0000313" key="6">
    <source>
        <dbReference type="Proteomes" id="UP000570016"/>
    </source>
</evidence>
<dbReference type="InterPro" id="IPR007110">
    <property type="entry name" value="Ig-like_dom"/>
</dbReference>
<dbReference type="AlphaFoldDB" id="A0A7K6S580"/>
<feature type="non-terminal residue" evidence="5">
    <location>
        <position position="1"/>
    </location>
</feature>
<keyword evidence="3" id="KW-1280">Immunoglobulin</keyword>
<dbReference type="InterPro" id="IPR013106">
    <property type="entry name" value="Ig_V-set"/>
</dbReference>
<dbReference type="PANTHER" id="PTHR23266">
    <property type="entry name" value="IMMUNOGLOBULIN HEAVY CHAIN"/>
    <property type="match status" value="1"/>
</dbReference>
<evidence type="ECO:0000313" key="5">
    <source>
        <dbReference type="EMBL" id="NWW93371.1"/>
    </source>
</evidence>
<dbReference type="PROSITE" id="PS50835">
    <property type="entry name" value="IG_LIKE"/>
    <property type="match status" value="1"/>
</dbReference>
<protein>
    <submittedName>
        <fullName evidence="5">HV01 protein</fullName>
    </submittedName>
</protein>
<dbReference type="GO" id="GO:0005576">
    <property type="term" value="C:extracellular region"/>
    <property type="evidence" value="ECO:0007669"/>
    <property type="project" value="UniProtKB-ARBA"/>
</dbReference>
<sequence>RVVGAEAGGGRRRAPGYSWLLSCRASGITFGNCAVRWYRHAHGGRPEWVSYISLVSSVITYGPAVEGRATMSRGNSRSESSVSPCALHPKDSARYFCAVHTGTGNSAEL</sequence>
<evidence type="ECO:0000259" key="4">
    <source>
        <dbReference type="PROSITE" id="PS50835"/>
    </source>
</evidence>
<dbReference type="Gene3D" id="2.60.40.10">
    <property type="entry name" value="Immunoglobulins"/>
    <property type="match status" value="1"/>
</dbReference>
<comment type="caution">
    <text evidence="5">The sequence shown here is derived from an EMBL/GenBank/DDBJ whole genome shotgun (WGS) entry which is preliminary data.</text>
</comment>
<keyword evidence="1" id="KW-0391">Immunity</keyword>
<dbReference type="InterPro" id="IPR036179">
    <property type="entry name" value="Ig-like_dom_sf"/>
</dbReference>
<dbReference type="InterPro" id="IPR050199">
    <property type="entry name" value="IgHV"/>
</dbReference>
<dbReference type="GO" id="GO:0019814">
    <property type="term" value="C:immunoglobulin complex"/>
    <property type="evidence" value="ECO:0007669"/>
    <property type="project" value="UniProtKB-KW"/>
</dbReference>
<reference evidence="5 6" key="1">
    <citation type="submission" date="2019-09" db="EMBL/GenBank/DDBJ databases">
        <title>Bird 10,000 Genomes (B10K) Project - Family phase.</title>
        <authorList>
            <person name="Zhang G."/>
        </authorList>
    </citation>
    <scope>NUCLEOTIDE SEQUENCE [LARGE SCALE GENOMIC DNA]</scope>
    <source>
        <strain evidence="5">B10K-DU-029-58</strain>
        <tissue evidence="5">Muscle</tissue>
    </source>
</reference>
<keyword evidence="2" id="KW-1064">Adaptive immunity</keyword>
<dbReference type="GO" id="GO:0002250">
    <property type="term" value="P:adaptive immune response"/>
    <property type="evidence" value="ECO:0007669"/>
    <property type="project" value="UniProtKB-KW"/>
</dbReference>
<evidence type="ECO:0000256" key="1">
    <source>
        <dbReference type="ARBA" id="ARBA00022859"/>
    </source>
</evidence>
<feature type="non-terminal residue" evidence="5">
    <location>
        <position position="109"/>
    </location>
</feature>
<dbReference type="InterPro" id="IPR013783">
    <property type="entry name" value="Ig-like_fold"/>
</dbReference>
<accession>A0A7K6S580</accession>
<dbReference type="Proteomes" id="UP000570016">
    <property type="component" value="Unassembled WGS sequence"/>
</dbReference>
<feature type="domain" description="Ig-like" evidence="4">
    <location>
        <begin position="21"/>
        <end position="109"/>
    </location>
</feature>
<dbReference type="OrthoDB" id="9945861at2759"/>
<evidence type="ECO:0000256" key="3">
    <source>
        <dbReference type="ARBA" id="ARBA00043265"/>
    </source>
</evidence>
<keyword evidence="6" id="KW-1185">Reference proteome</keyword>
<organism evidence="5 6">
    <name type="scientific">Rhynochetos jubatus</name>
    <name type="common">kagu</name>
    <dbReference type="NCBI Taxonomy" id="54386"/>
    <lineage>
        <taxon>Eukaryota</taxon>
        <taxon>Metazoa</taxon>
        <taxon>Chordata</taxon>
        <taxon>Craniata</taxon>
        <taxon>Vertebrata</taxon>
        <taxon>Euteleostomi</taxon>
        <taxon>Archelosauria</taxon>
        <taxon>Archosauria</taxon>
        <taxon>Dinosauria</taxon>
        <taxon>Saurischia</taxon>
        <taxon>Theropoda</taxon>
        <taxon>Coelurosauria</taxon>
        <taxon>Aves</taxon>
        <taxon>Neognathae</taxon>
        <taxon>Neoaves</taxon>
        <taxon>Phaethontimorphae</taxon>
        <taxon>Eurypygiformes</taxon>
        <taxon>Rhynochetidae</taxon>
        <taxon>Rhynochetos</taxon>
    </lineage>
</organism>
<proteinExistence type="predicted"/>
<dbReference type="EMBL" id="VZRY01004800">
    <property type="protein sequence ID" value="NWW93371.1"/>
    <property type="molecule type" value="Genomic_DNA"/>
</dbReference>